<feature type="transmembrane region" description="Helical" evidence="1">
    <location>
        <begin position="43"/>
        <end position="63"/>
    </location>
</feature>
<sequence>MTSHDAPAGAAGPGIWGNLGIWIAFGALFGVVVGGFFDNVGLGVALGPSLGVAAWAVFIGPRLKARRDS</sequence>
<protein>
    <submittedName>
        <fullName evidence="2">Uncharacterized protein</fullName>
    </submittedName>
</protein>
<keyword evidence="1" id="KW-0472">Membrane</keyword>
<evidence type="ECO:0000313" key="3">
    <source>
        <dbReference type="Proteomes" id="UP000021053"/>
    </source>
</evidence>
<name>A0A010YLK9_9ACTN</name>
<keyword evidence="1" id="KW-0812">Transmembrane</keyword>
<accession>A0A010YLK9</accession>
<reference evidence="2 3" key="1">
    <citation type="submission" date="2013-07" db="EMBL/GenBank/DDBJ databases">
        <authorList>
            <consortium name="DOE Joint Genome Institute"/>
            <person name="Eisen J."/>
            <person name="Huntemann M."/>
            <person name="Han J."/>
            <person name="Chen A."/>
            <person name="Kyrpides N."/>
            <person name="Mavromatis K."/>
            <person name="Markowitz V."/>
            <person name="Palaniappan K."/>
            <person name="Ivanova N."/>
            <person name="Schaumberg A."/>
            <person name="Pati A."/>
            <person name="Liolios K."/>
            <person name="Nordberg H.P."/>
            <person name="Cantor M.N."/>
            <person name="Hua S.X."/>
            <person name="Woyke T."/>
        </authorList>
    </citation>
    <scope>NUCLEOTIDE SEQUENCE [LARGE SCALE GENOMIC DNA]</scope>
    <source>
        <strain evidence="2 3">DSM 44712</strain>
    </source>
</reference>
<proteinExistence type="predicted"/>
<gene>
    <name evidence="2" type="ORF">CryarDRAFT_2206</name>
</gene>
<dbReference type="EMBL" id="JFBT01000001">
    <property type="protein sequence ID" value="EXG81110.1"/>
    <property type="molecule type" value="Genomic_DNA"/>
</dbReference>
<organism evidence="2 3">
    <name type="scientific">Cryptosporangium arvum DSM 44712</name>
    <dbReference type="NCBI Taxonomy" id="927661"/>
    <lineage>
        <taxon>Bacteria</taxon>
        <taxon>Bacillati</taxon>
        <taxon>Actinomycetota</taxon>
        <taxon>Actinomycetes</taxon>
        <taxon>Cryptosporangiales</taxon>
        <taxon>Cryptosporangiaceae</taxon>
        <taxon>Cryptosporangium</taxon>
    </lineage>
</organism>
<dbReference type="Proteomes" id="UP000021053">
    <property type="component" value="Unassembled WGS sequence"/>
</dbReference>
<comment type="caution">
    <text evidence="2">The sequence shown here is derived from an EMBL/GenBank/DDBJ whole genome shotgun (WGS) entry which is preliminary data.</text>
</comment>
<dbReference type="HOGENOM" id="CLU_2766528_0_0_11"/>
<keyword evidence="3" id="KW-1185">Reference proteome</keyword>
<feature type="transmembrane region" description="Helical" evidence="1">
    <location>
        <begin position="19"/>
        <end position="37"/>
    </location>
</feature>
<evidence type="ECO:0000256" key="1">
    <source>
        <dbReference type="SAM" id="Phobius"/>
    </source>
</evidence>
<dbReference type="AlphaFoldDB" id="A0A010YLK9"/>
<dbReference type="RefSeq" id="WP_035850288.1">
    <property type="nucleotide sequence ID" value="NZ_KK073874.1"/>
</dbReference>
<evidence type="ECO:0000313" key="2">
    <source>
        <dbReference type="EMBL" id="EXG81110.1"/>
    </source>
</evidence>
<keyword evidence="1" id="KW-1133">Transmembrane helix</keyword>